<reference evidence="1 2" key="1">
    <citation type="submission" date="2017-12" db="EMBL/GenBank/DDBJ databases">
        <title>Genomes of bacteria within cyanobacterial aggregates.</title>
        <authorList>
            <person name="Cai H."/>
        </authorList>
    </citation>
    <scope>NUCLEOTIDE SEQUENCE [LARGE SCALE GENOMIC DNA]</scope>
    <source>
        <strain evidence="1 2">TH16</strain>
    </source>
</reference>
<dbReference type="Pfam" id="PF00300">
    <property type="entry name" value="His_Phos_1"/>
    <property type="match status" value="1"/>
</dbReference>
<dbReference type="Gene3D" id="3.40.50.1240">
    <property type="entry name" value="Phosphoglycerate mutase-like"/>
    <property type="match status" value="1"/>
</dbReference>
<gene>
    <name evidence="1" type="ORF">C0V82_13425</name>
</gene>
<dbReference type="EMBL" id="CP025611">
    <property type="protein sequence ID" value="AUN31127.1"/>
    <property type="molecule type" value="Genomic_DNA"/>
</dbReference>
<dbReference type="RefSeq" id="WP_102112738.1">
    <property type="nucleotide sequence ID" value="NZ_BMGN01000011.1"/>
</dbReference>
<accession>A0A2K9NDG4</accession>
<proteinExistence type="predicted"/>
<organism evidence="1 2">
    <name type="scientific">Niveispirillum cyanobacteriorum</name>
    <dbReference type="NCBI Taxonomy" id="1612173"/>
    <lineage>
        <taxon>Bacteria</taxon>
        <taxon>Pseudomonadati</taxon>
        <taxon>Pseudomonadota</taxon>
        <taxon>Alphaproteobacteria</taxon>
        <taxon>Rhodospirillales</taxon>
        <taxon>Azospirillaceae</taxon>
        <taxon>Niveispirillum</taxon>
    </lineage>
</organism>
<dbReference type="InterPro" id="IPR029033">
    <property type="entry name" value="His_PPase_superfam"/>
</dbReference>
<dbReference type="AlphaFoldDB" id="A0A2K9NDG4"/>
<keyword evidence="2" id="KW-1185">Reference proteome</keyword>
<dbReference type="SMART" id="SM00855">
    <property type="entry name" value="PGAM"/>
    <property type="match status" value="1"/>
</dbReference>
<dbReference type="SUPFAM" id="SSF53254">
    <property type="entry name" value="Phosphoglycerate mutase-like"/>
    <property type="match status" value="1"/>
</dbReference>
<dbReference type="Proteomes" id="UP000234752">
    <property type="component" value="Chromosome eg_1"/>
</dbReference>
<dbReference type="InterPro" id="IPR013078">
    <property type="entry name" value="His_Pase_superF_clade-1"/>
</dbReference>
<protein>
    <submittedName>
        <fullName evidence="1">Uncharacterized protein</fullName>
    </submittedName>
</protein>
<sequence>MIRLTAALALTLVLALPTIAQEVVLVRHAEKSTEADPGLTPAGQARAQSLADLLRATAPTMILTSHARRTRDTAAPTAAALGVTPEVVPIPPGDIPTHVKQLAEKLGTLKPGQVALVVGHSNTVTPLIAAMGGPTLPNLPECAFSRLYRWNVAEKSLRIERYGVENDCPLIE</sequence>
<name>A0A2K9NDG4_9PROT</name>
<dbReference type="KEGG" id="ncb:C0V82_13425"/>
<evidence type="ECO:0000313" key="1">
    <source>
        <dbReference type="EMBL" id="AUN31127.1"/>
    </source>
</evidence>
<dbReference type="OrthoDB" id="3296006at2"/>
<dbReference type="CDD" id="cd07040">
    <property type="entry name" value="HP"/>
    <property type="match status" value="1"/>
</dbReference>
<evidence type="ECO:0000313" key="2">
    <source>
        <dbReference type="Proteomes" id="UP000234752"/>
    </source>
</evidence>